<dbReference type="SUPFAM" id="SSF55154">
    <property type="entry name" value="CYTH-like phosphatases"/>
    <property type="match status" value="1"/>
</dbReference>
<dbReference type="Pfam" id="PF01928">
    <property type="entry name" value="CYTH"/>
    <property type="match status" value="1"/>
</dbReference>
<dbReference type="GO" id="GO:0046872">
    <property type="term" value="F:metal ion binding"/>
    <property type="evidence" value="ECO:0007669"/>
    <property type="project" value="TreeGrafter"/>
</dbReference>
<organism evidence="2 3">
    <name type="scientific">Candidatus Viridilinea halotolerans</name>
    <dbReference type="NCBI Taxonomy" id="2491704"/>
    <lineage>
        <taxon>Bacteria</taxon>
        <taxon>Bacillati</taxon>
        <taxon>Chloroflexota</taxon>
        <taxon>Chloroflexia</taxon>
        <taxon>Chloroflexales</taxon>
        <taxon>Chloroflexineae</taxon>
        <taxon>Oscillochloridaceae</taxon>
        <taxon>Candidatus Viridilinea</taxon>
    </lineage>
</organism>
<dbReference type="SMART" id="SM01118">
    <property type="entry name" value="CYTH"/>
    <property type="match status" value="1"/>
</dbReference>
<evidence type="ECO:0000259" key="1">
    <source>
        <dbReference type="PROSITE" id="PS51707"/>
    </source>
</evidence>
<dbReference type="EMBL" id="RSAS01000684">
    <property type="protein sequence ID" value="RRR68920.1"/>
    <property type="molecule type" value="Genomic_DNA"/>
</dbReference>
<protein>
    <submittedName>
        <fullName evidence="2">CYTH domain-containing protein</fullName>
    </submittedName>
</protein>
<comment type="caution">
    <text evidence="2">The sequence shown here is derived from an EMBL/GenBank/DDBJ whole genome shotgun (WGS) entry which is preliminary data.</text>
</comment>
<accession>A0A426TUK8</accession>
<dbReference type="PANTHER" id="PTHR39569:SF1">
    <property type="entry name" value="INORGANIC TRIPHOSPHATASE"/>
    <property type="match status" value="1"/>
</dbReference>
<dbReference type="Proteomes" id="UP000280307">
    <property type="component" value="Unassembled WGS sequence"/>
</dbReference>
<reference evidence="2 3" key="1">
    <citation type="submission" date="2018-12" db="EMBL/GenBank/DDBJ databases">
        <title>Genome Sequence of Candidatus Viridilinea halotolerans isolated from saline sulfide-rich spring.</title>
        <authorList>
            <person name="Grouzdev D.S."/>
            <person name="Burganskaya E.I."/>
            <person name="Krutkina M.S."/>
            <person name="Sukhacheva M.V."/>
            <person name="Gorlenko V.M."/>
        </authorList>
    </citation>
    <scope>NUCLEOTIDE SEQUENCE [LARGE SCALE GENOMIC DNA]</scope>
    <source>
        <strain evidence="2">Chok-6</strain>
    </source>
</reference>
<dbReference type="PANTHER" id="PTHR39569">
    <property type="entry name" value="INORGANIC TRIPHOSPHATASE"/>
    <property type="match status" value="1"/>
</dbReference>
<proteinExistence type="predicted"/>
<feature type="domain" description="CYTH" evidence="1">
    <location>
        <begin position="1"/>
        <end position="204"/>
    </location>
</feature>
<evidence type="ECO:0000313" key="2">
    <source>
        <dbReference type="EMBL" id="RRR68920.1"/>
    </source>
</evidence>
<dbReference type="PROSITE" id="PS51707">
    <property type="entry name" value="CYTH"/>
    <property type="match status" value="1"/>
</dbReference>
<sequence length="206" mass="22248">MEIEAKFRIAASELATLAKLRRLGAYTLKPAPAPEQQENIYYDTPDARLTTARYGLRVRRVGSRALVTLKGPAEVGTDGIHRRSEFEFHGDQPDPTSWPPGVARDLALALTGGAALAPLAAVLTERYVLHAIFNGVEVAEICLDHGLLRGGDREQPFAEVEIELLSAGSANDLATLAAALGEHATLEPESQTKLQRALALRQLVHV</sequence>
<dbReference type="AlphaFoldDB" id="A0A426TUK8"/>
<dbReference type="InterPro" id="IPR023577">
    <property type="entry name" value="CYTH_domain"/>
</dbReference>
<dbReference type="InterPro" id="IPR033469">
    <property type="entry name" value="CYTH-like_dom_sf"/>
</dbReference>
<name>A0A426TUK8_9CHLR</name>
<dbReference type="InterPro" id="IPR039013">
    <property type="entry name" value="YgiF"/>
</dbReference>
<evidence type="ECO:0000313" key="3">
    <source>
        <dbReference type="Proteomes" id="UP000280307"/>
    </source>
</evidence>
<dbReference type="GO" id="GO:0050355">
    <property type="term" value="F:inorganic triphosphate phosphatase activity"/>
    <property type="evidence" value="ECO:0007669"/>
    <property type="project" value="InterPro"/>
</dbReference>
<gene>
    <name evidence="2" type="ORF">EI684_16845</name>
</gene>
<dbReference type="Gene3D" id="2.40.320.10">
    <property type="entry name" value="Hypothetical Protein Pfu-838710-001"/>
    <property type="match status" value="1"/>
</dbReference>